<comment type="caution">
    <text evidence="1">The sequence shown here is derived from an EMBL/GenBank/DDBJ whole genome shotgun (WGS) entry which is preliminary data.</text>
</comment>
<evidence type="ECO:0000313" key="1">
    <source>
        <dbReference type="EMBL" id="KAJ0106175.1"/>
    </source>
</evidence>
<proteinExistence type="predicted"/>
<sequence>MVGGGALGAYRDLIRLTRNFLNMHVYSLFGSNLLLSKLNSIKVMAVELKPKVKLLEPHVRSLLEKASKLRRRSYIESLDNYRITTGSDPPDSTIFTYLFRRPLYFSILSAFTVTGTAVQVEAPSALKSTTKFTPKPSSLTSPAATTTQDRPLNLFVSPLDSKAALLSTSVAFFSHDSSKLKSKEFTCDFGVDREELEEDSSSVDATVSSPKSGGTNSANALETELEIQSFSTKSNINISQLGKKVLHERRQKWISKNPQTHCFEKVVSLSANKLGTDATLNVFGRLGRENCVKEYNSLIRICIERAKDCDYEDVALEQICKAFQLFNLMKEQGFQLEGETYGTLLMYLIYMGMIEEFHFFRKAIDSGNSRSDPRLGYYEMLLWIRVNDEEKIQELCSCTAIDYEGDYFNLIGKNYLLALCESKRKREFVQLLETVDITKVSSLDHVMSIFKFLGRLVLAYFAEKYLVELTISGMYMVFSFSMIWKLFIKHLLNAYLHNL</sequence>
<accession>A0ACC1C284</accession>
<keyword evidence="2" id="KW-1185">Reference proteome</keyword>
<gene>
    <name evidence="1" type="ORF">Patl1_19500</name>
</gene>
<name>A0ACC1C284_9ROSI</name>
<dbReference type="EMBL" id="CM047898">
    <property type="protein sequence ID" value="KAJ0106175.1"/>
    <property type="molecule type" value="Genomic_DNA"/>
</dbReference>
<evidence type="ECO:0000313" key="2">
    <source>
        <dbReference type="Proteomes" id="UP001164250"/>
    </source>
</evidence>
<reference evidence="2" key="1">
    <citation type="journal article" date="2023" name="G3 (Bethesda)">
        <title>Genome assembly and association tests identify interacting loci associated with vigor, precocity, and sex in interspecific pistachio rootstocks.</title>
        <authorList>
            <person name="Palmer W."/>
            <person name="Jacygrad E."/>
            <person name="Sagayaradj S."/>
            <person name="Cavanaugh K."/>
            <person name="Han R."/>
            <person name="Bertier L."/>
            <person name="Beede B."/>
            <person name="Kafkas S."/>
            <person name="Golino D."/>
            <person name="Preece J."/>
            <person name="Michelmore R."/>
        </authorList>
    </citation>
    <scope>NUCLEOTIDE SEQUENCE [LARGE SCALE GENOMIC DNA]</scope>
</reference>
<dbReference type="Proteomes" id="UP001164250">
    <property type="component" value="Chromosome 2"/>
</dbReference>
<organism evidence="1 2">
    <name type="scientific">Pistacia atlantica</name>
    <dbReference type="NCBI Taxonomy" id="434234"/>
    <lineage>
        <taxon>Eukaryota</taxon>
        <taxon>Viridiplantae</taxon>
        <taxon>Streptophyta</taxon>
        <taxon>Embryophyta</taxon>
        <taxon>Tracheophyta</taxon>
        <taxon>Spermatophyta</taxon>
        <taxon>Magnoliopsida</taxon>
        <taxon>eudicotyledons</taxon>
        <taxon>Gunneridae</taxon>
        <taxon>Pentapetalae</taxon>
        <taxon>rosids</taxon>
        <taxon>malvids</taxon>
        <taxon>Sapindales</taxon>
        <taxon>Anacardiaceae</taxon>
        <taxon>Pistacia</taxon>
    </lineage>
</organism>
<protein>
    <submittedName>
        <fullName evidence="1">Uncharacterized protein</fullName>
    </submittedName>
</protein>